<evidence type="ECO:0000313" key="2">
    <source>
        <dbReference type="Proteomes" id="UP000028924"/>
    </source>
</evidence>
<reference evidence="1 2" key="1">
    <citation type="journal article" date="2014" name="BMC Genomics">
        <title>Oil accumulation mechanisms of the oleaginous microalga Chlorella protothecoides revealed through its genome, transcriptomes, and proteomes.</title>
        <authorList>
            <person name="Gao C."/>
            <person name="Wang Y."/>
            <person name="Shen Y."/>
            <person name="Yan D."/>
            <person name="He X."/>
            <person name="Dai J."/>
            <person name="Wu Q."/>
        </authorList>
    </citation>
    <scope>NUCLEOTIDE SEQUENCE [LARGE SCALE GENOMIC DNA]</scope>
    <source>
        <strain evidence="1 2">0710</strain>
    </source>
</reference>
<keyword evidence="2" id="KW-1185">Reference proteome</keyword>
<organism evidence="1 2">
    <name type="scientific">Auxenochlorella protothecoides</name>
    <name type="common">Green microalga</name>
    <name type="synonym">Chlorella protothecoides</name>
    <dbReference type="NCBI Taxonomy" id="3075"/>
    <lineage>
        <taxon>Eukaryota</taxon>
        <taxon>Viridiplantae</taxon>
        <taxon>Chlorophyta</taxon>
        <taxon>core chlorophytes</taxon>
        <taxon>Trebouxiophyceae</taxon>
        <taxon>Chlorellales</taxon>
        <taxon>Chlorellaceae</taxon>
        <taxon>Auxenochlorella</taxon>
    </lineage>
</organism>
<dbReference type="Proteomes" id="UP000028924">
    <property type="component" value="Unassembled WGS sequence"/>
</dbReference>
<proteinExistence type="predicted"/>
<dbReference type="RefSeq" id="XP_011398153.1">
    <property type="nucleotide sequence ID" value="XM_011399851.1"/>
</dbReference>
<dbReference type="EMBL" id="KL662114">
    <property type="protein sequence ID" value="KFM25261.1"/>
    <property type="molecule type" value="Genomic_DNA"/>
</dbReference>
<gene>
    <name evidence="1" type="ORF">F751_3941</name>
</gene>
<sequence>MAGGSSLMRLMQQIADTLIVGRDSSSQESDGPVARRLRSVLISLLDAMAESHPGQRETSSVLKLLLLVLTQAPALLISPGDEGNAALTNIIARLLALVASPEFAPARPALGDAVRAALAAARKLSPPTHARLAAGLATLLQGGSE</sequence>
<accession>A0A087SHQ7</accession>
<dbReference type="GeneID" id="23615332"/>
<protein>
    <submittedName>
        <fullName evidence="1">Uncharacterized protein</fullName>
    </submittedName>
</protein>
<evidence type="ECO:0000313" key="1">
    <source>
        <dbReference type="EMBL" id="KFM25261.1"/>
    </source>
</evidence>
<dbReference type="KEGG" id="apro:F751_3941"/>
<dbReference type="AlphaFoldDB" id="A0A087SHQ7"/>
<name>A0A087SHQ7_AUXPR</name>